<dbReference type="AlphaFoldDB" id="A0A8T1P7X7"/>
<proteinExistence type="predicted"/>
<dbReference type="InterPro" id="IPR050592">
    <property type="entry name" value="GDSL_lipolytic_enzyme"/>
</dbReference>
<accession>A0A8T1P7X7</accession>
<protein>
    <recommendedName>
        <fullName evidence="3">GDSL esterase/lipase</fullName>
    </recommendedName>
</protein>
<evidence type="ECO:0008006" key="3">
    <source>
        <dbReference type="Google" id="ProtNLM"/>
    </source>
</evidence>
<evidence type="ECO:0000313" key="2">
    <source>
        <dbReference type="Proteomes" id="UP000811609"/>
    </source>
</evidence>
<dbReference type="PANTHER" id="PTHR45642:SF3">
    <property type="entry name" value="OS09G0540400 PROTEIN"/>
    <property type="match status" value="1"/>
</dbReference>
<organism evidence="1 2">
    <name type="scientific">Carya illinoinensis</name>
    <name type="common">Pecan</name>
    <dbReference type="NCBI Taxonomy" id="32201"/>
    <lineage>
        <taxon>Eukaryota</taxon>
        <taxon>Viridiplantae</taxon>
        <taxon>Streptophyta</taxon>
        <taxon>Embryophyta</taxon>
        <taxon>Tracheophyta</taxon>
        <taxon>Spermatophyta</taxon>
        <taxon>Magnoliopsida</taxon>
        <taxon>eudicotyledons</taxon>
        <taxon>Gunneridae</taxon>
        <taxon>Pentapetalae</taxon>
        <taxon>rosids</taxon>
        <taxon>fabids</taxon>
        <taxon>Fagales</taxon>
        <taxon>Juglandaceae</taxon>
        <taxon>Carya</taxon>
    </lineage>
</organism>
<dbReference type="PANTHER" id="PTHR45642">
    <property type="entry name" value="GDSL ESTERASE/LIPASE EXL3"/>
    <property type="match status" value="1"/>
</dbReference>
<name>A0A8T1P7X7_CARIL</name>
<dbReference type="Proteomes" id="UP000811609">
    <property type="component" value="Chromosome 10"/>
</dbReference>
<comment type="caution">
    <text evidence="1">The sequence shown here is derived from an EMBL/GenBank/DDBJ whole genome shotgun (WGS) entry which is preliminary data.</text>
</comment>
<dbReference type="InterPro" id="IPR035669">
    <property type="entry name" value="SGNH_plant_lipase-like"/>
</dbReference>
<dbReference type="InterPro" id="IPR001087">
    <property type="entry name" value="GDSL"/>
</dbReference>
<dbReference type="CDD" id="cd01837">
    <property type="entry name" value="SGNH_plant_lipase_like"/>
    <property type="match status" value="1"/>
</dbReference>
<dbReference type="EMBL" id="CM031818">
    <property type="protein sequence ID" value="KAG6638735.1"/>
    <property type="molecule type" value="Genomic_DNA"/>
</dbReference>
<dbReference type="GO" id="GO:0016788">
    <property type="term" value="F:hydrolase activity, acting on ester bonds"/>
    <property type="evidence" value="ECO:0007669"/>
    <property type="project" value="InterPro"/>
</dbReference>
<sequence length="439" mass="49738">MKLRSYISKPDWGHFGHETSNYIYRTLLLQIFEEYRYSVSGSFSSSSSSYLVLSSNYSFQKNMAGSFKHKLPLTLVLLSFLHFSGIISINAQGLSKHGTLSKNISALLVFGDSTVDSGNNNFVRTTFKSNFPPYGREFPNQIPTGRFTDGRLCTDFIASYVGIKRDVPPYLDPTLSMRELMTGVSFASAGTGYDPLTPKLSNVIPISKQLEYFRDYKRRLQSATGKQRTKILINNALFVVSAGTNDFVVNYFALPTRRKSYTVSSYQQFLLQHCKELIRGLWDEGARKILVAGLPAMGCLPIVITLFSNSSTVIHDQLQRRCLEQYSSVARDYNRLLQNDLNFMQLSLASQGSRIFYLDIYEALIHMIEDHERFGFDETNVGCCGTGYLEASFLCNPKSYVCSDASKYIFWDSIHATEKAYYNVFNGTFRPIIDLIINN</sequence>
<reference evidence="1" key="1">
    <citation type="submission" date="2020-12" db="EMBL/GenBank/DDBJ databases">
        <title>WGS assembly of Carya illinoinensis cv. Pawnee.</title>
        <authorList>
            <person name="Platts A."/>
            <person name="Shu S."/>
            <person name="Wright S."/>
            <person name="Barry K."/>
            <person name="Edger P."/>
            <person name="Pires J.C."/>
            <person name="Schmutz J."/>
        </authorList>
    </citation>
    <scope>NUCLEOTIDE SEQUENCE</scope>
    <source>
        <tissue evidence="1">Leaf</tissue>
    </source>
</reference>
<keyword evidence="2" id="KW-1185">Reference proteome</keyword>
<dbReference type="Pfam" id="PF00657">
    <property type="entry name" value="Lipase_GDSL"/>
    <property type="match status" value="1"/>
</dbReference>
<gene>
    <name evidence="1" type="ORF">CIPAW_10G054700</name>
</gene>
<evidence type="ECO:0000313" key="1">
    <source>
        <dbReference type="EMBL" id="KAG6638735.1"/>
    </source>
</evidence>